<evidence type="ECO:0000313" key="1">
    <source>
        <dbReference type="EMBL" id="AYL34067.1"/>
    </source>
</evidence>
<dbReference type="GeneID" id="93881276"/>
<dbReference type="AlphaFoldDB" id="A0A494UL42"/>
<proteinExistence type="predicted"/>
<keyword evidence="2" id="KW-1185">Reference proteome</keyword>
<protein>
    <submittedName>
        <fullName evidence="1">Uncharacterized protein</fullName>
    </submittedName>
</protein>
<reference evidence="1 2" key="1">
    <citation type="submission" date="2017-09" db="EMBL/GenBank/DDBJ databases">
        <authorList>
            <person name="Zhang H."/>
            <person name="Hu S."/>
            <person name="Xu J."/>
            <person name="He Z."/>
        </authorList>
    </citation>
    <scope>NUCLEOTIDE SEQUENCE [LARGE SCALE GENOMIC DNA]</scope>
    <source>
        <strain evidence="1 2">TXX3120</strain>
    </source>
</reference>
<dbReference type="Proteomes" id="UP000282170">
    <property type="component" value="Chromosome"/>
</dbReference>
<dbReference type="RefSeq" id="WP_121544480.1">
    <property type="nucleotide sequence ID" value="NZ_CP023407.1"/>
</dbReference>
<dbReference type="KEGG" id="sfug:CNQ36_00640"/>
<evidence type="ECO:0000313" key="2">
    <source>
        <dbReference type="Proteomes" id="UP000282170"/>
    </source>
</evidence>
<accession>A0A494UL42</accession>
<name>A0A494UL42_9ACTN</name>
<sequence>MPNPLPMSRRAWVVAWVLLCAVGIAATVALNAFPAPGPQPEKPVSAECAEYIADIETQLAKAKQEGDDDGVLAFTRTRVGADDCSDEIRDHFSGDR</sequence>
<organism evidence="1 2">
    <name type="scientific">Streptomyces fungicidicus</name>
    <dbReference type="NCBI Taxonomy" id="68203"/>
    <lineage>
        <taxon>Bacteria</taxon>
        <taxon>Bacillati</taxon>
        <taxon>Actinomycetota</taxon>
        <taxon>Actinomycetes</taxon>
        <taxon>Kitasatosporales</taxon>
        <taxon>Streptomycetaceae</taxon>
        <taxon>Streptomyces</taxon>
    </lineage>
</organism>
<gene>
    <name evidence="1" type="ORF">CNQ36_00640</name>
</gene>
<dbReference type="EMBL" id="CP023407">
    <property type="protein sequence ID" value="AYL34067.1"/>
    <property type="molecule type" value="Genomic_DNA"/>
</dbReference>